<dbReference type="InterPro" id="IPR029063">
    <property type="entry name" value="SAM-dependent_MTases_sf"/>
</dbReference>
<evidence type="ECO:0000256" key="7">
    <source>
        <dbReference type="ARBA" id="ARBA00047943"/>
    </source>
</evidence>
<evidence type="ECO:0000256" key="5">
    <source>
        <dbReference type="ARBA" id="ARBA00034545"/>
    </source>
</evidence>
<dbReference type="CDD" id="cd02440">
    <property type="entry name" value="AdoMet_MTases"/>
    <property type="match status" value="1"/>
</dbReference>
<dbReference type="InterPro" id="IPR026669">
    <property type="entry name" value="Arsenite_MeTrfase-like"/>
</dbReference>
<accession>A0ABR5TNR4</accession>
<dbReference type="EMBL" id="LSDB01000075">
    <property type="protein sequence ID" value="KXB55155.1"/>
    <property type="molecule type" value="Genomic_DNA"/>
</dbReference>
<keyword evidence="10" id="KW-0489">Methyltransferase</keyword>
<sequence>MKDTRKEIKEYYSKITKEKSGKMQTEICSCAADSMPKRLKNIRKSINKEIVKRFYGCGSPIPFALEGCTVLDLGCGTGLDVYMLSKLVGEQGKVIGVDMNEDQLEIAKKYQNEMAEKFGYKKSNVEFKKGYIEDLKSLGVEDESVDVVVSNCVINLSPFKEEVFSEIWRILKKGGELYFSDIFADRRMPKELLENSMLQGECIAGAMYIEDFRRLMRKVGWLDVRYMNTSVSKIGNEEIENLVGNINFTSRTVRAMKIPDFMEDICEQYGQFATYRGGIEGSEHYFDLDDHHRFYKDLPLSVCGNSCAMVQETRFKKYFDFYGDRTVHFGAFDCGENTSQKEDSGSCGGGCC</sequence>
<organism evidence="10 11">
    <name type="scientific">Gemelliphila asaccharolytica</name>
    <dbReference type="NCBI Taxonomy" id="502393"/>
    <lineage>
        <taxon>Bacteria</taxon>
        <taxon>Bacillati</taxon>
        <taxon>Bacillota</taxon>
        <taxon>Bacilli</taxon>
        <taxon>Bacillales</taxon>
        <taxon>Gemellaceae</taxon>
        <taxon>Gemelliphila</taxon>
    </lineage>
</organism>
<comment type="catalytic activity">
    <reaction evidence="7">
        <text>arsenic triglutathione + 2 [thioredoxin]-dithiol + 2 S-adenosyl-L-methionine + H2O = dimethylarsinous acid + 2 [thioredoxin]-disulfide + 3 glutathione + 2 S-adenosyl-L-homocysteine + 2 H(+)</text>
        <dbReference type="Rhea" id="RHEA:69464"/>
        <dbReference type="Rhea" id="RHEA-COMP:10698"/>
        <dbReference type="Rhea" id="RHEA-COMP:10700"/>
        <dbReference type="ChEBI" id="CHEBI:15377"/>
        <dbReference type="ChEBI" id="CHEBI:15378"/>
        <dbReference type="ChEBI" id="CHEBI:23808"/>
        <dbReference type="ChEBI" id="CHEBI:29950"/>
        <dbReference type="ChEBI" id="CHEBI:50058"/>
        <dbReference type="ChEBI" id="CHEBI:57856"/>
        <dbReference type="ChEBI" id="CHEBI:57925"/>
        <dbReference type="ChEBI" id="CHEBI:59789"/>
        <dbReference type="ChEBI" id="CHEBI:183640"/>
        <dbReference type="EC" id="2.1.1.137"/>
    </reaction>
</comment>
<keyword evidence="1" id="KW-0808">Transferase</keyword>
<dbReference type="Gene3D" id="3.40.5.100">
    <property type="match status" value="1"/>
</dbReference>
<dbReference type="SUPFAM" id="SSF53335">
    <property type="entry name" value="S-adenosyl-L-methionine-dependent methyltransferases"/>
    <property type="match status" value="1"/>
</dbReference>
<protein>
    <recommendedName>
        <fullName evidence="5">Arsenite methyltransferase</fullName>
        <ecNumber evidence="4">2.1.1.137</ecNumber>
    </recommendedName>
</protein>
<evidence type="ECO:0000313" key="10">
    <source>
        <dbReference type="EMBL" id="KXB55155.1"/>
    </source>
</evidence>
<reference evidence="10 11" key="1">
    <citation type="submission" date="2016-01" db="EMBL/GenBank/DDBJ databases">
        <authorList>
            <person name="Mitreva M."/>
            <person name="Pepin K.H."/>
            <person name="Mihindukulasuriya K.A."/>
            <person name="Fulton R."/>
            <person name="Fronick C."/>
            <person name="O'Laughlin M."/>
            <person name="Miner T."/>
            <person name="Herter B."/>
            <person name="Rosa B.A."/>
            <person name="Cordes M."/>
            <person name="Tomlinson C."/>
            <person name="Wollam A."/>
            <person name="Palsikar V.B."/>
            <person name="Mardis E.R."/>
            <person name="Wilson R.K."/>
        </authorList>
    </citation>
    <scope>NUCLEOTIDE SEQUENCE [LARGE SCALE GENOMIC DNA]</scope>
    <source>
        <strain evidence="10 11">KA00071</strain>
    </source>
</reference>
<keyword evidence="11" id="KW-1185">Reference proteome</keyword>
<comment type="similarity">
    <text evidence="3">Belongs to the methyltransferase superfamily. Arsenite methyltransferase family.</text>
</comment>
<evidence type="ECO:0000256" key="4">
    <source>
        <dbReference type="ARBA" id="ARBA00034521"/>
    </source>
</evidence>
<dbReference type="PANTHER" id="PTHR43675">
    <property type="entry name" value="ARSENITE METHYLTRANSFERASE"/>
    <property type="match status" value="1"/>
</dbReference>
<comment type="caution">
    <text evidence="10">The sequence shown here is derived from an EMBL/GenBank/DDBJ whole genome shotgun (WGS) entry which is preliminary data.</text>
</comment>
<proteinExistence type="inferred from homology"/>
<evidence type="ECO:0000256" key="2">
    <source>
        <dbReference type="ARBA" id="ARBA00022691"/>
    </source>
</evidence>
<dbReference type="InterPro" id="IPR025714">
    <property type="entry name" value="Methyltranfer_dom"/>
</dbReference>
<dbReference type="GO" id="GO:0008168">
    <property type="term" value="F:methyltransferase activity"/>
    <property type="evidence" value="ECO:0007669"/>
    <property type="project" value="UniProtKB-KW"/>
</dbReference>
<dbReference type="Proteomes" id="UP000070467">
    <property type="component" value="Unassembled WGS sequence"/>
</dbReference>
<dbReference type="Pfam" id="PF13847">
    <property type="entry name" value="Methyltransf_31"/>
    <property type="match status" value="1"/>
</dbReference>
<name>A0ABR5TNR4_9BACL</name>
<dbReference type="Gene3D" id="3.40.50.150">
    <property type="entry name" value="Vaccinia Virus protein VP39"/>
    <property type="match status" value="1"/>
</dbReference>
<dbReference type="GO" id="GO:0032259">
    <property type="term" value="P:methylation"/>
    <property type="evidence" value="ECO:0007669"/>
    <property type="project" value="UniProtKB-KW"/>
</dbReference>
<feature type="domain" description="Methyltransferase" evidence="9">
    <location>
        <begin position="66"/>
        <end position="219"/>
    </location>
</feature>
<evidence type="ECO:0000313" key="11">
    <source>
        <dbReference type="Proteomes" id="UP000070467"/>
    </source>
</evidence>
<dbReference type="EC" id="2.1.1.137" evidence="4"/>
<evidence type="ECO:0000256" key="8">
    <source>
        <dbReference type="ARBA" id="ARBA00048428"/>
    </source>
</evidence>
<comment type="catalytic activity">
    <reaction evidence="8">
        <text>arsenic triglutathione + 3 [thioredoxin]-dithiol + 3 S-adenosyl-L-methionine = trimethylarsine + 3 [thioredoxin]-disulfide + 3 glutathione + 3 S-adenosyl-L-homocysteine + 3 H(+)</text>
        <dbReference type="Rhea" id="RHEA:69432"/>
        <dbReference type="Rhea" id="RHEA-COMP:10698"/>
        <dbReference type="Rhea" id="RHEA-COMP:10700"/>
        <dbReference type="ChEBI" id="CHEBI:15378"/>
        <dbReference type="ChEBI" id="CHEBI:27130"/>
        <dbReference type="ChEBI" id="CHEBI:29950"/>
        <dbReference type="ChEBI" id="CHEBI:50058"/>
        <dbReference type="ChEBI" id="CHEBI:57856"/>
        <dbReference type="ChEBI" id="CHEBI:57925"/>
        <dbReference type="ChEBI" id="CHEBI:59789"/>
        <dbReference type="ChEBI" id="CHEBI:183640"/>
        <dbReference type="EC" id="2.1.1.137"/>
    </reaction>
</comment>
<keyword evidence="2" id="KW-0949">S-adenosyl-L-methionine</keyword>
<dbReference type="PANTHER" id="PTHR43675:SF8">
    <property type="entry name" value="ARSENITE METHYLTRANSFERASE"/>
    <property type="match status" value="1"/>
</dbReference>
<gene>
    <name evidence="10" type="ORF">HMPREF1871_01219</name>
</gene>
<evidence type="ECO:0000256" key="3">
    <source>
        <dbReference type="ARBA" id="ARBA00034487"/>
    </source>
</evidence>
<evidence type="ECO:0000259" key="9">
    <source>
        <dbReference type="Pfam" id="PF13847"/>
    </source>
</evidence>
<evidence type="ECO:0000256" key="6">
    <source>
        <dbReference type="ARBA" id="ARBA00047941"/>
    </source>
</evidence>
<dbReference type="RefSeq" id="WP_066131121.1">
    <property type="nucleotide sequence ID" value="NZ_KQ959911.1"/>
</dbReference>
<comment type="catalytic activity">
    <reaction evidence="6">
        <text>arsenic triglutathione + [thioredoxin]-dithiol + S-adenosyl-L-methionine + 2 H2O = methylarsonous acid + [thioredoxin]-disulfide + 3 glutathione + S-adenosyl-L-homocysteine + H(+)</text>
        <dbReference type="Rhea" id="RHEA:69460"/>
        <dbReference type="Rhea" id="RHEA-COMP:10698"/>
        <dbReference type="Rhea" id="RHEA-COMP:10700"/>
        <dbReference type="ChEBI" id="CHEBI:15377"/>
        <dbReference type="ChEBI" id="CHEBI:15378"/>
        <dbReference type="ChEBI" id="CHEBI:17826"/>
        <dbReference type="ChEBI" id="CHEBI:29950"/>
        <dbReference type="ChEBI" id="CHEBI:50058"/>
        <dbReference type="ChEBI" id="CHEBI:57856"/>
        <dbReference type="ChEBI" id="CHEBI:57925"/>
        <dbReference type="ChEBI" id="CHEBI:59789"/>
        <dbReference type="ChEBI" id="CHEBI:183640"/>
        <dbReference type="EC" id="2.1.1.137"/>
    </reaction>
</comment>
<evidence type="ECO:0000256" key="1">
    <source>
        <dbReference type="ARBA" id="ARBA00022679"/>
    </source>
</evidence>